<sequence>MSVHTTQQVRTYRTLTPEPVATQMFTTRSMSPVSPLTQVSSISTGLPVTAVNGSYESMSFSVLTLCSGFSQLGVSVVNMVKRKQSTCLNVLFEFSRSNWKSSACFCDTKL</sequence>
<evidence type="ECO:0000313" key="2">
    <source>
        <dbReference type="Proteomes" id="UP001476798"/>
    </source>
</evidence>
<dbReference type="EMBL" id="JAHRIO010082128">
    <property type="protein sequence ID" value="MEQ2185789.1"/>
    <property type="molecule type" value="Genomic_DNA"/>
</dbReference>
<gene>
    <name evidence="1" type="ORF">GOODEAATRI_021818</name>
</gene>
<accession>A0ABV0PQN8</accession>
<dbReference type="Proteomes" id="UP001476798">
    <property type="component" value="Unassembled WGS sequence"/>
</dbReference>
<reference evidence="1 2" key="1">
    <citation type="submission" date="2021-06" db="EMBL/GenBank/DDBJ databases">
        <authorList>
            <person name="Palmer J.M."/>
        </authorList>
    </citation>
    <scope>NUCLEOTIDE SEQUENCE [LARGE SCALE GENOMIC DNA]</scope>
    <source>
        <strain evidence="1 2">GA_2019</strain>
        <tissue evidence="1">Muscle</tissue>
    </source>
</reference>
<proteinExistence type="predicted"/>
<organism evidence="1 2">
    <name type="scientific">Goodea atripinnis</name>
    <dbReference type="NCBI Taxonomy" id="208336"/>
    <lineage>
        <taxon>Eukaryota</taxon>
        <taxon>Metazoa</taxon>
        <taxon>Chordata</taxon>
        <taxon>Craniata</taxon>
        <taxon>Vertebrata</taxon>
        <taxon>Euteleostomi</taxon>
        <taxon>Actinopterygii</taxon>
        <taxon>Neopterygii</taxon>
        <taxon>Teleostei</taxon>
        <taxon>Neoteleostei</taxon>
        <taxon>Acanthomorphata</taxon>
        <taxon>Ovalentaria</taxon>
        <taxon>Atherinomorphae</taxon>
        <taxon>Cyprinodontiformes</taxon>
        <taxon>Goodeidae</taxon>
        <taxon>Goodea</taxon>
    </lineage>
</organism>
<name>A0ABV0PQN8_9TELE</name>
<protein>
    <submittedName>
        <fullName evidence="1">Uncharacterized protein</fullName>
    </submittedName>
</protein>
<evidence type="ECO:0000313" key="1">
    <source>
        <dbReference type="EMBL" id="MEQ2185789.1"/>
    </source>
</evidence>
<keyword evidence="2" id="KW-1185">Reference proteome</keyword>
<comment type="caution">
    <text evidence="1">The sequence shown here is derived from an EMBL/GenBank/DDBJ whole genome shotgun (WGS) entry which is preliminary data.</text>
</comment>